<reference evidence="2 3" key="1">
    <citation type="submission" date="2015-09" db="EMBL/GenBank/DDBJ databases">
        <title>Genome sequencing project for genomic taxonomy and phylogenomics of Bacillus-like bacteria.</title>
        <authorList>
            <person name="Liu B."/>
            <person name="Wang J."/>
            <person name="Zhu Y."/>
            <person name="Liu G."/>
            <person name="Chen Q."/>
            <person name="Chen Z."/>
            <person name="Lan J."/>
            <person name="Che J."/>
            <person name="Ge C."/>
            <person name="Shi H."/>
            <person name="Pan Z."/>
            <person name="Liu X."/>
        </authorList>
    </citation>
    <scope>NUCLEOTIDE SEQUENCE [LARGE SCALE GENOMIC DNA]</scope>
    <source>
        <strain evidence="2 3">LMG 18435</strain>
    </source>
</reference>
<accession>A0A0Q3WU24</accession>
<dbReference type="PANTHER" id="PTHR42759:SF5">
    <property type="entry name" value="METHANOL DEHYDROGENASE REGULATOR"/>
    <property type="match status" value="1"/>
</dbReference>
<dbReference type="EMBL" id="LJJC01000004">
    <property type="protein sequence ID" value="KQL54831.1"/>
    <property type="molecule type" value="Genomic_DNA"/>
</dbReference>
<proteinExistence type="predicted"/>
<dbReference type="PANTHER" id="PTHR42759">
    <property type="entry name" value="MOXR FAMILY PROTEIN"/>
    <property type="match status" value="1"/>
</dbReference>
<dbReference type="PATRIC" id="fig|157838.3.peg.3497"/>
<comment type="caution">
    <text evidence="2">The sequence shown here is derived from an EMBL/GenBank/DDBJ whole genome shotgun (WGS) entry which is preliminary data.</text>
</comment>
<dbReference type="STRING" id="157838.AN964_15830"/>
<name>A0A0Q3WU24_9BACI</name>
<dbReference type="AlphaFoldDB" id="A0A0Q3WU24"/>
<dbReference type="Pfam" id="PF17863">
    <property type="entry name" value="AAA_lid_2"/>
    <property type="match status" value="1"/>
</dbReference>
<dbReference type="InterPro" id="IPR011703">
    <property type="entry name" value="ATPase_AAA-3"/>
</dbReference>
<dbReference type="SMART" id="SM00382">
    <property type="entry name" value="AAA"/>
    <property type="match status" value="1"/>
</dbReference>
<dbReference type="GO" id="GO:0016887">
    <property type="term" value="F:ATP hydrolysis activity"/>
    <property type="evidence" value="ECO:0007669"/>
    <property type="project" value="InterPro"/>
</dbReference>
<keyword evidence="3" id="KW-1185">Reference proteome</keyword>
<dbReference type="Gene3D" id="3.40.50.300">
    <property type="entry name" value="P-loop containing nucleotide triphosphate hydrolases"/>
    <property type="match status" value="1"/>
</dbReference>
<dbReference type="InterPro" id="IPR050764">
    <property type="entry name" value="CbbQ/NirQ/NorQ/GpvN"/>
</dbReference>
<dbReference type="InterPro" id="IPR003593">
    <property type="entry name" value="AAA+_ATPase"/>
</dbReference>
<dbReference type="InterPro" id="IPR041628">
    <property type="entry name" value="ChlI/MoxR_AAA_lid"/>
</dbReference>
<dbReference type="GO" id="GO:0005524">
    <property type="term" value="F:ATP binding"/>
    <property type="evidence" value="ECO:0007669"/>
    <property type="project" value="InterPro"/>
</dbReference>
<dbReference type="Gene3D" id="1.10.8.80">
    <property type="entry name" value="Magnesium chelatase subunit I, C-Terminal domain"/>
    <property type="match status" value="1"/>
</dbReference>
<evidence type="ECO:0000259" key="1">
    <source>
        <dbReference type="SMART" id="SM00382"/>
    </source>
</evidence>
<sequence>MKEYIVNLKSEIAKVIIGRDKEVDMMIVALLQGGHILLESVPGTGKTLLAKAFASCLNVEFKRIQFTPDVLPTDVTGIHFFNPKSQEFELKPGPVMTNILLADEINRATPRTQSSLLEAMEERQVTIDGETLSISEPFMVIATQNPVESQQGTFPLPAAQLDRFFMKLSIDFPSFEEEREILRKHAADSGLGRLMSVLQPEQLRHLQKEVKNVQVHEDIEKYIILIAKETREHSSIEFGMSPRASLALLRASQGYAFINGRNFVTPDDVKAVAPNIIKHRLHLTIEASLTKTVDEILADVINSVSAPVEMEYIK</sequence>
<gene>
    <name evidence="2" type="ORF">AN964_15830</name>
</gene>
<dbReference type="PIRSF" id="PIRSF002849">
    <property type="entry name" value="AAA_ATPase_chaperone_MoxR_prd"/>
    <property type="match status" value="1"/>
</dbReference>
<dbReference type="SUPFAM" id="SSF52540">
    <property type="entry name" value="P-loop containing nucleoside triphosphate hydrolases"/>
    <property type="match status" value="1"/>
</dbReference>
<dbReference type="Proteomes" id="UP000051888">
    <property type="component" value="Unassembled WGS sequence"/>
</dbReference>
<dbReference type="RefSeq" id="WP_055740615.1">
    <property type="nucleotide sequence ID" value="NZ_JAAIWL010000010.1"/>
</dbReference>
<organism evidence="2 3">
    <name type="scientific">Heyndrickxia shackletonii</name>
    <dbReference type="NCBI Taxonomy" id="157838"/>
    <lineage>
        <taxon>Bacteria</taxon>
        <taxon>Bacillati</taxon>
        <taxon>Bacillota</taxon>
        <taxon>Bacilli</taxon>
        <taxon>Bacillales</taxon>
        <taxon>Bacillaceae</taxon>
        <taxon>Heyndrickxia</taxon>
    </lineage>
</organism>
<evidence type="ECO:0000313" key="2">
    <source>
        <dbReference type="EMBL" id="KQL54831.1"/>
    </source>
</evidence>
<feature type="domain" description="AAA+ ATPase" evidence="1">
    <location>
        <begin position="32"/>
        <end position="174"/>
    </location>
</feature>
<dbReference type="InterPro" id="IPR027417">
    <property type="entry name" value="P-loop_NTPase"/>
</dbReference>
<protein>
    <submittedName>
        <fullName evidence="2">Magnesium chelatase</fullName>
    </submittedName>
</protein>
<evidence type="ECO:0000313" key="3">
    <source>
        <dbReference type="Proteomes" id="UP000051888"/>
    </source>
</evidence>
<dbReference type="Pfam" id="PF07726">
    <property type="entry name" value="AAA_3"/>
    <property type="match status" value="1"/>
</dbReference>